<keyword evidence="1" id="KW-0614">Plasmid</keyword>
<dbReference type="Proteomes" id="UP000502608">
    <property type="component" value="Plasmid pPN3F2_1"/>
</dbReference>
<accession>A0A6G9QQT3</accession>
<keyword evidence="2" id="KW-1185">Reference proteome</keyword>
<protein>
    <submittedName>
        <fullName evidence="1">Uncharacterized protein</fullName>
    </submittedName>
</protein>
<dbReference type="KEGG" id="saes:HBH39_18305"/>
<gene>
    <name evidence="1" type="ORF">HBH39_18305</name>
</gene>
<organism evidence="1 2">
    <name type="scientific">Shewanella aestuarii</name>
    <dbReference type="NCBI Taxonomy" id="1028752"/>
    <lineage>
        <taxon>Bacteria</taxon>
        <taxon>Pseudomonadati</taxon>
        <taxon>Pseudomonadota</taxon>
        <taxon>Gammaproteobacteria</taxon>
        <taxon>Alteromonadales</taxon>
        <taxon>Shewanellaceae</taxon>
        <taxon>Shewanella</taxon>
    </lineage>
</organism>
<sequence length="110" mass="12975">MISSIVFAIGLSLGVSADQGYEFPKGIIIREYNDIRIREVTEVSHAPTLITEQDKYIHQLYREQFKRFNPHSYFDLTEKTKAEIKPLKQGKLLERFSVQVDPYFMDRFDK</sequence>
<reference evidence="1 2" key="1">
    <citation type="submission" date="2020-03" db="EMBL/GenBank/DDBJ databases">
        <title>Complete genome sequence of Shewanella sp.</title>
        <authorList>
            <person name="Kim Y.-S."/>
            <person name="Kim S.-J."/>
            <person name="Jung H.-K."/>
            <person name="Kim K.-H."/>
        </authorList>
    </citation>
    <scope>NUCLEOTIDE SEQUENCE [LARGE SCALE GENOMIC DNA]</scope>
    <source>
        <strain evidence="1 2">PN3F2</strain>
        <plasmid evidence="1 2">pPN3F2_1</plasmid>
    </source>
</reference>
<geneLocation type="plasmid" evidence="1 2">
    <name>pPN3F2_1</name>
</geneLocation>
<evidence type="ECO:0000313" key="2">
    <source>
        <dbReference type="Proteomes" id="UP000502608"/>
    </source>
</evidence>
<dbReference type="RefSeq" id="WP_167680256.1">
    <property type="nucleotide sequence ID" value="NZ_CP050314.1"/>
</dbReference>
<proteinExistence type="predicted"/>
<evidence type="ECO:0000313" key="1">
    <source>
        <dbReference type="EMBL" id="QIR16425.1"/>
    </source>
</evidence>
<name>A0A6G9QQT3_9GAMM</name>
<dbReference type="AlphaFoldDB" id="A0A6G9QQT3"/>
<dbReference type="EMBL" id="CP050314">
    <property type="protein sequence ID" value="QIR16425.1"/>
    <property type="molecule type" value="Genomic_DNA"/>
</dbReference>